<evidence type="ECO:0000256" key="1">
    <source>
        <dbReference type="SAM" id="MobiDB-lite"/>
    </source>
</evidence>
<dbReference type="EMBL" id="CP024308">
    <property type="protein sequence ID" value="AUX78333.1"/>
    <property type="molecule type" value="Genomic_DNA"/>
</dbReference>
<evidence type="ECO:0000313" key="2">
    <source>
        <dbReference type="EMBL" id="AUX78333.1"/>
    </source>
</evidence>
<feature type="region of interest" description="Disordered" evidence="1">
    <location>
        <begin position="1"/>
        <end position="21"/>
    </location>
</feature>
<accession>A0A2L0HA25</accession>
<dbReference type="Proteomes" id="UP000239340">
    <property type="component" value="Plasmid pSfreNXT3a"/>
</dbReference>
<geneLocation type="plasmid" evidence="3">
    <name>psfrenxt3a</name>
</geneLocation>
<evidence type="ECO:0000313" key="3">
    <source>
        <dbReference type="Proteomes" id="UP000239340"/>
    </source>
</evidence>
<reference evidence="2 3" key="1">
    <citation type="submission" date="2017-10" db="EMBL/GenBank/DDBJ databases">
        <title>Analysis of the genome sequences of Rhizobium populations associated to common bean (phaseolus vulgaris).</title>
        <authorList>
            <person name="Bustos P."/>
            <person name="Santamaria R.I."/>
            <person name="Miranda-Sanchez F."/>
            <person name="Perez-Carrascal O."/>
            <person name="Juarez S."/>
            <person name="Lozano L."/>
            <person name="Martinez-Flores I."/>
            <person name="Vinuesa P."/>
            <person name="Martinez-Romero E."/>
            <person name="Cevallos M.A."/>
            <person name="Romero D."/>
            <person name="Davila G."/>
            <person name="Gonzalez V."/>
        </authorList>
    </citation>
    <scope>NUCLEOTIDE SEQUENCE [LARGE SCALE GENOMIC DNA]</scope>
    <source>
        <strain evidence="2 3">NXT3</strain>
        <plasmid evidence="3">Plasmid psfrenxt3a</plasmid>
    </source>
</reference>
<gene>
    <name evidence="2" type="ORF">NXT3_PA00037</name>
</gene>
<keyword evidence="2" id="KW-0614">Plasmid</keyword>
<dbReference type="AlphaFoldDB" id="A0A2L0HA25"/>
<protein>
    <submittedName>
        <fullName evidence="2">Uncharacterized protein</fullName>
    </submittedName>
</protein>
<proteinExistence type="predicted"/>
<name>A0A2L0HA25_RHIFR</name>
<sequence length="61" mass="6662">MAPPCSRRQERLVLGEPGTRRAPRTISELSDERVVFASGTKIAASVSEVPDLPRVISSRLD</sequence>
<organism evidence="2 3">
    <name type="scientific">Rhizobium fredii</name>
    <name type="common">Sinorhizobium fredii</name>
    <dbReference type="NCBI Taxonomy" id="380"/>
    <lineage>
        <taxon>Bacteria</taxon>
        <taxon>Pseudomonadati</taxon>
        <taxon>Pseudomonadota</taxon>
        <taxon>Alphaproteobacteria</taxon>
        <taxon>Hyphomicrobiales</taxon>
        <taxon>Rhizobiaceae</taxon>
        <taxon>Sinorhizobium/Ensifer group</taxon>
        <taxon>Sinorhizobium</taxon>
    </lineage>
</organism>